<feature type="domain" description="Nudix hydrolase" evidence="7">
    <location>
        <begin position="49"/>
        <end position="269"/>
    </location>
</feature>
<evidence type="ECO:0000313" key="9">
    <source>
        <dbReference type="Proteomes" id="UP001213000"/>
    </source>
</evidence>
<dbReference type="PANTHER" id="PTHR12318">
    <property type="entry name" value="TESTOSTERONE-REGULATED PROTEIN RP2"/>
    <property type="match status" value="1"/>
</dbReference>
<dbReference type="GO" id="GO:0016818">
    <property type="term" value="F:hydrolase activity, acting on acid anhydrides, in phosphorus-containing anhydrides"/>
    <property type="evidence" value="ECO:0007669"/>
    <property type="project" value="InterPro"/>
</dbReference>
<protein>
    <recommendedName>
        <fullName evidence="7">Nudix hydrolase domain-containing protein</fullName>
    </recommendedName>
</protein>
<dbReference type="PROSITE" id="PS51462">
    <property type="entry name" value="NUDIX"/>
    <property type="match status" value="1"/>
</dbReference>
<evidence type="ECO:0000256" key="1">
    <source>
        <dbReference type="ARBA" id="ARBA00001936"/>
    </source>
</evidence>
<evidence type="ECO:0000256" key="4">
    <source>
        <dbReference type="ARBA" id="ARBA00022801"/>
    </source>
</evidence>
<organism evidence="8 9">
    <name type="scientific">Leucocoprinus birnbaumii</name>
    <dbReference type="NCBI Taxonomy" id="56174"/>
    <lineage>
        <taxon>Eukaryota</taxon>
        <taxon>Fungi</taxon>
        <taxon>Dikarya</taxon>
        <taxon>Basidiomycota</taxon>
        <taxon>Agaricomycotina</taxon>
        <taxon>Agaricomycetes</taxon>
        <taxon>Agaricomycetidae</taxon>
        <taxon>Agaricales</taxon>
        <taxon>Agaricineae</taxon>
        <taxon>Agaricaceae</taxon>
        <taxon>Leucocoprinus</taxon>
    </lineage>
</organism>
<evidence type="ECO:0000256" key="6">
    <source>
        <dbReference type="ARBA" id="ARBA00023211"/>
    </source>
</evidence>
<dbReference type="PANTHER" id="PTHR12318:SF0">
    <property type="entry name" value="ACYL-COENZYME A DIPHOSPHATASE NUDT19"/>
    <property type="match status" value="1"/>
</dbReference>
<evidence type="ECO:0000259" key="7">
    <source>
        <dbReference type="PROSITE" id="PS51462"/>
    </source>
</evidence>
<evidence type="ECO:0000256" key="3">
    <source>
        <dbReference type="ARBA" id="ARBA00022723"/>
    </source>
</evidence>
<comment type="cofactor">
    <cofactor evidence="1">
        <name>Mn(2+)</name>
        <dbReference type="ChEBI" id="CHEBI:29035"/>
    </cofactor>
</comment>
<dbReference type="GO" id="GO:0046872">
    <property type="term" value="F:metal ion binding"/>
    <property type="evidence" value="ECO:0007669"/>
    <property type="project" value="UniProtKB-KW"/>
</dbReference>
<keyword evidence="5" id="KW-0460">Magnesium</keyword>
<comment type="cofactor">
    <cofactor evidence="2">
        <name>Mg(2+)</name>
        <dbReference type="ChEBI" id="CHEBI:18420"/>
    </cofactor>
</comment>
<name>A0AAD5VU90_9AGAR</name>
<accession>A0AAD5VU90</accession>
<dbReference type="InterPro" id="IPR000086">
    <property type="entry name" value="NUDIX_hydrolase_dom"/>
</dbReference>
<dbReference type="InterPro" id="IPR015797">
    <property type="entry name" value="NUDIX_hydrolase-like_dom_sf"/>
</dbReference>
<dbReference type="Gene3D" id="3.90.79.10">
    <property type="entry name" value="Nucleoside Triphosphate Pyrophosphohydrolase"/>
    <property type="match status" value="1"/>
</dbReference>
<keyword evidence="6" id="KW-0464">Manganese</keyword>
<reference evidence="8" key="1">
    <citation type="submission" date="2022-07" db="EMBL/GenBank/DDBJ databases">
        <title>Genome Sequence of Leucocoprinus birnbaumii.</title>
        <authorList>
            <person name="Buettner E."/>
        </authorList>
    </citation>
    <scope>NUCLEOTIDE SEQUENCE</scope>
    <source>
        <strain evidence="8">VT141</strain>
    </source>
</reference>
<proteinExistence type="predicted"/>
<dbReference type="CDD" id="cd18870">
    <property type="entry name" value="NUDIX_AcylCoAdiphos_Nudt19"/>
    <property type="match status" value="1"/>
</dbReference>
<evidence type="ECO:0000256" key="5">
    <source>
        <dbReference type="ARBA" id="ARBA00022842"/>
    </source>
</evidence>
<keyword evidence="9" id="KW-1185">Reference proteome</keyword>
<evidence type="ECO:0000256" key="2">
    <source>
        <dbReference type="ARBA" id="ARBA00001946"/>
    </source>
</evidence>
<keyword evidence="3" id="KW-0479">Metal-binding</keyword>
<evidence type="ECO:0000313" key="8">
    <source>
        <dbReference type="EMBL" id="KAJ3569959.1"/>
    </source>
</evidence>
<keyword evidence="4" id="KW-0378">Hydrolase</keyword>
<gene>
    <name evidence="8" type="ORF">NP233_g4721</name>
</gene>
<dbReference type="InterPro" id="IPR039121">
    <property type="entry name" value="NUDT19"/>
</dbReference>
<dbReference type="Proteomes" id="UP001213000">
    <property type="component" value="Unassembled WGS sequence"/>
</dbReference>
<dbReference type="EMBL" id="JANIEX010000261">
    <property type="protein sequence ID" value="KAJ3569959.1"/>
    <property type="molecule type" value="Genomic_DNA"/>
</dbReference>
<dbReference type="SUPFAM" id="SSF55811">
    <property type="entry name" value="Nudix"/>
    <property type="match status" value="1"/>
</dbReference>
<sequence length="376" mass="41769">MLLTLAQFTLSPLRLVLSFRRPLIKVLQSRREDRAMSTSSSASTTAVPVPRPSASLVVINSRNEILLVHRNPKARSFGGMTVCQHPFPIIHSELTSGNQPKVFPGGNYDKKQDSSLAVTAIRETFEESGLLLASPRNALSSDVTLDDTQLEDARHSIHQQRLLFQDFLKSSHLKADTDTLLPFTQWITPIGPPRRFHTQFFVTFLPAASSAGFSSGAKQERIPKPVKTSGSHLNIDGGQEVISARFIHPTTALEEFREGKITFMPPQFYILTTLCNILKGSQSTDDQQAQVAKLSQGAFGRMVINPRQRKPEDGDLAQGYSILTYEGDETRGGSRGRLHRAKVRMVDGTIKEIILQRNFDIFSQIEVNLFQGASKL</sequence>
<comment type="caution">
    <text evidence="8">The sequence shown here is derived from an EMBL/GenBank/DDBJ whole genome shotgun (WGS) entry which is preliminary data.</text>
</comment>
<dbReference type="GO" id="GO:0005739">
    <property type="term" value="C:mitochondrion"/>
    <property type="evidence" value="ECO:0007669"/>
    <property type="project" value="TreeGrafter"/>
</dbReference>
<dbReference type="AlphaFoldDB" id="A0AAD5VU90"/>